<comment type="caution">
    <text evidence="1">The sequence shown here is derived from an EMBL/GenBank/DDBJ whole genome shotgun (WGS) entry which is preliminary data.</text>
</comment>
<dbReference type="Proteomes" id="UP000283087">
    <property type="component" value="Unassembled WGS sequence"/>
</dbReference>
<dbReference type="AlphaFoldDB" id="A0A430KMK0"/>
<protein>
    <recommendedName>
        <fullName evidence="3">DUF3545 family protein</fullName>
    </recommendedName>
</protein>
<dbReference type="NCBIfam" id="NF046101">
    <property type="entry name" value="PA3496_fam"/>
    <property type="match status" value="1"/>
</dbReference>
<evidence type="ECO:0000313" key="1">
    <source>
        <dbReference type="EMBL" id="RTE64583.1"/>
    </source>
</evidence>
<name>A0A430KMK0_9GAMM</name>
<dbReference type="EMBL" id="RQXW01000020">
    <property type="protein sequence ID" value="RTE64583.1"/>
    <property type="molecule type" value="Genomic_DNA"/>
</dbReference>
<accession>A0A430KMK0</accession>
<evidence type="ECO:0000313" key="2">
    <source>
        <dbReference type="Proteomes" id="UP000283087"/>
    </source>
</evidence>
<sequence>MSNKIRLDALVTENLDEMDNDFFIDPEPGRQKKIARKNRKRKMIEDYMEDRSLKQHLRESYDLY</sequence>
<keyword evidence="2" id="KW-1185">Reference proteome</keyword>
<dbReference type="RefSeq" id="WP_126159785.1">
    <property type="nucleotide sequence ID" value="NZ_RQXW01000020.1"/>
</dbReference>
<organism evidence="1 2">
    <name type="scientific">Amphritea opalescens</name>
    <dbReference type="NCBI Taxonomy" id="2490544"/>
    <lineage>
        <taxon>Bacteria</taxon>
        <taxon>Pseudomonadati</taxon>
        <taxon>Pseudomonadota</taxon>
        <taxon>Gammaproteobacteria</taxon>
        <taxon>Oceanospirillales</taxon>
        <taxon>Oceanospirillaceae</taxon>
        <taxon>Amphritea</taxon>
    </lineage>
</organism>
<gene>
    <name evidence="1" type="ORF">EH243_16605</name>
</gene>
<evidence type="ECO:0008006" key="3">
    <source>
        <dbReference type="Google" id="ProtNLM"/>
    </source>
</evidence>
<proteinExistence type="predicted"/>
<reference evidence="1 2" key="1">
    <citation type="submission" date="2018-11" db="EMBL/GenBank/DDBJ databases">
        <title>The draft genome sequence of Amphritea opalescens ANRC-JH13T.</title>
        <authorList>
            <person name="Fang Z."/>
            <person name="Zhang Y."/>
            <person name="Han X."/>
        </authorList>
    </citation>
    <scope>NUCLEOTIDE SEQUENCE [LARGE SCALE GENOMIC DNA]</scope>
    <source>
        <strain evidence="1 2">ANRC-JH13</strain>
    </source>
</reference>
<dbReference type="InterPro" id="IPR058059">
    <property type="entry name" value="PA3496-like"/>
</dbReference>